<reference evidence="1 2" key="1">
    <citation type="submission" date="2018-06" db="EMBL/GenBank/DDBJ databases">
        <title>Combined omics and stable isotope probing to characterize newly discovered Mariana Back-Arc vent microbial communities.</title>
        <authorList>
            <person name="Trembath-Reichert E."/>
            <person name="Huber J.A."/>
        </authorList>
    </citation>
    <scope>NUCLEOTIDE SEQUENCE [LARGE SCALE GENOMIC DNA]</scope>
    <source>
        <strain evidence="1">MAG 63_2</strain>
    </source>
</reference>
<dbReference type="EMBL" id="QNZM01000197">
    <property type="protein sequence ID" value="RTZ79954.1"/>
    <property type="molecule type" value="Genomic_DNA"/>
</dbReference>
<gene>
    <name evidence="1" type="ORF">DSY98_05060</name>
</gene>
<dbReference type="Proteomes" id="UP000286732">
    <property type="component" value="Unassembled WGS sequence"/>
</dbReference>
<name>A0A432G8B4_9DELT</name>
<comment type="caution">
    <text evidence="1">The sequence shown here is derived from an EMBL/GenBank/DDBJ whole genome shotgun (WGS) entry which is preliminary data.</text>
</comment>
<accession>A0A432G8B4</accession>
<evidence type="ECO:0000313" key="2">
    <source>
        <dbReference type="Proteomes" id="UP000286732"/>
    </source>
</evidence>
<sequence length="74" mass="8495">CCSIQTGFDMFIIAVNLNVFFNTRVGLFPDTGIAELAVTRGAYSFCTATYKNDCENDQQPMVLIYFWYYEILVQ</sequence>
<proteinExistence type="predicted"/>
<evidence type="ECO:0000313" key="1">
    <source>
        <dbReference type="EMBL" id="RTZ79954.1"/>
    </source>
</evidence>
<dbReference type="AlphaFoldDB" id="A0A432G8B4"/>
<feature type="non-terminal residue" evidence="1">
    <location>
        <position position="1"/>
    </location>
</feature>
<protein>
    <submittedName>
        <fullName evidence="1">Uncharacterized protein</fullName>
    </submittedName>
</protein>
<organism evidence="1 2">
    <name type="scientific">SAR324 cluster bacterium</name>
    <dbReference type="NCBI Taxonomy" id="2024889"/>
    <lineage>
        <taxon>Bacteria</taxon>
        <taxon>Deltaproteobacteria</taxon>
        <taxon>SAR324 cluster</taxon>
    </lineage>
</organism>